<dbReference type="InterPro" id="IPR013324">
    <property type="entry name" value="RNA_pol_sigma_r3/r4-like"/>
</dbReference>
<dbReference type="EMBL" id="OFSM01000071">
    <property type="protein sequence ID" value="SOY32784.1"/>
    <property type="molecule type" value="Genomic_DNA"/>
</dbReference>
<dbReference type="AlphaFoldDB" id="A0A2K4ZQL1"/>
<evidence type="ECO:0000313" key="3">
    <source>
        <dbReference type="Proteomes" id="UP000236311"/>
    </source>
</evidence>
<dbReference type="InterPro" id="IPR036388">
    <property type="entry name" value="WH-like_DNA-bd_sf"/>
</dbReference>
<gene>
    <name evidence="2" type="ORF">AMURIS_05552</name>
</gene>
<evidence type="ECO:0000259" key="1">
    <source>
        <dbReference type="Pfam" id="PF04545"/>
    </source>
</evidence>
<dbReference type="GO" id="GO:0006352">
    <property type="term" value="P:DNA-templated transcription initiation"/>
    <property type="evidence" value="ECO:0007669"/>
    <property type="project" value="InterPro"/>
</dbReference>
<dbReference type="SUPFAM" id="SSF88659">
    <property type="entry name" value="Sigma3 and sigma4 domains of RNA polymerase sigma factors"/>
    <property type="match status" value="1"/>
</dbReference>
<keyword evidence="3" id="KW-1185">Reference proteome</keyword>
<name>A0A2K4ZQL1_9FIRM</name>
<feature type="domain" description="RNA polymerase sigma-70 region 4" evidence="1">
    <location>
        <begin position="88"/>
        <end position="137"/>
    </location>
</feature>
<proteinExistence type="predicted"/>
<dbReference type="GO" id="GO:0003700">
    <property type="term" value="F:DNA-binding transcription factor activity"/>
    <property type="evidence" value="ECO:0007669"/>
    <property type="project" value="InterPro"/>
</dbReference>
<dbReference type="Pfam" id="PF04545">
    <property type="entry name" value="Sigma70_r4"/>
    <property type="match status" value="1"/>
</dbReference>
<evidence type="ECO:0000313" key="2">
    <source>
        <dbReference type="EMBL" id="SOY32784.1"/>
    </source>
</evidence>
<dbReference type="Proteomes" id="UP000236311">
    <property type="component" value="Unassembled WGS sequence"/>
</dbReference>
<organism evidence="2 3">
    <name type="scientific">Acetatifactor muris</name>
    <dbReference type="NCBI Taxonomy" id="879566"/>
    <lineage>
        <taxon>Bacteria</taxon>
        <taxon>Bacillati</taxon>
        <taxon>Bacillota</taxon>
        <taxon>Clostridia</taxon>
        <taxon>Lachnospirales</taxon>
        <taxon>Lachnospiraceae</taxon>
        <taxon>Acetatifactor</taxon>
    </lineage>
</organism>
<dbReference type="RefSeq" id="WP_103242695.1">
    <property type="nucleotide sequence ID" value="NZ_JANJZD010000062.1"/>
</dbReference>
<dbReference type="Gene3D" id="1.10.10.10">
    <property type="entry name" value="Winged helix-like DNA-binding domain superfamily/Winged helix DNA-binding domain"/>
    <property type="match status" value="1"/>
</dbReference>
<protein>
    <submittedName>
        <fullName evidence="2">RNA polymerase sigma factor</fullName>
    </submittedName>
</protein>
<dbReference type="InterPro" id="IPR007630">
    <property type="entry name" value="RNA_pol_sigma70_r4"/>
</dbReference>
<dbReference type="OrthoDB" id="9787667at2"/>
<accession>A0A2K4ZQL1</accession>
<sequence length="152" mass="18043">MTCTESYKEHIMYTFHGFCKVVIRNAAITAWRDQQRRHKREISLEYLTEEKFYPLGTTDEYFTVPYEEYPVTICGQTIILTNGKLAAALLSLPEKNREIIFLYFFGNYRQWEIGEMYGRCRSTTGYQIHRTLKLLRKEMEVLSHGESESYPL</sequence>
<reference evidence="2 3" key="1">
    <citation type="submission" date="2018-01" db="EMBL/GenBank/DDBJ databases">
        <authorList>
            <person name="Gaut B.S."/>
            <person name="Morton B.R."/>
            <person name="Clegg M.T."/>
            <person name="Duvall M.R."/>
        </authorList>
    </citation>
    <scope>NUCLEOTIDE SEQUENCE [LARGE SCALE GENOMIC DNA]</scope>
    <source>
        <strain evidence="2">GP69</strain>
    </source>
</reference>